<comment type="caution">
    <text evidence="1">The sequence shown here is derived from an EMBL/GenBank/DDBJ whole genome shotgun (WGS) entry which is preliminary data.</text>
</comment>
<evidence type="ECO:0000313" key="1">
    <source>
        <dbReference type="EMBL" id="EIK82451.1"/>
    </source>
</evidence>
<dbReference type="AlphaFoldDB" id="I4LZR1"/>
<sequence>MRDDLPERCDLAREGNSERRACSRLKARGAFNASSVASALPARAFLRRFILKRC</sequence>
<reference evidence="1 2" key="1">
    <citation type="journal article" date="2012" name="J. Bacteriol.">
        <title>Comparative Genomic Analyses of 17 Clinical Isolates of Gardnerella vaginalis Provide Evidence of Multiple Genetically Isolated Clades Consistent with Subspeciation into Genovars.</title>
        <authorList>
            <person name="Ahmed A."/>
            <person name="Earl J."/>
            <person name="Retchless A."/>
            <person name="Hillier S."/>
            <person name="Rabe L."/>
            <person name="Cherpes T."/>
            <person name="Powell E."/>
            <person name="Janto B."/>
            <person name="Eutsey R."/>
            <person name="Hiller N.L."/>
            <person name="Boissy R."/>
            <person name="Dahlgreen M."/>
            <person name="Hall B."/>
            <person name="Costerton J."/>
            <person name="Post J.C."/>
            <person name="Hu F."/>
            <person name="Ehrlich G."/>
        </authorList>
    </citation>
    <scope>NUCLEOTIDE SEQUENCE [LARGE SCALE GENOMIC DNA]</scope>
    <source>
        <strain evidence="1 2">1500E</strain>
    </source>
</reference>
<dbReference type="PATRIC" id="fig|698957.3.peg.891"/>
<gene>
    <name evidence="1" type="ORF">CGSMWGv1500E_04571</name>
</gene>
<accession>I4LZR1</accession>
<organism evidence="1 2">
    <name type="scientific">Gardnerella vaginalis 1500E</name>
    <dbReference type="NCBI Taxonomy" id="698957"/>
    <lineage>
        <taxon>Bacteria</taxon>
        <taxon>Bacillati</taxon>
        <taxon>Actinomycetota</taxon>
        <taxon>Actinomycetes</taxon>
        <taxon>Bifidobacteriales</taxon>
        <taxon>Bifidobacteriaceae</taxon>
        <taxon>Gardnerella</taxon>
    </lineage>
</organism>
<dbReference type="EMBL" id="ADES01000014">
    <property type="protein sequence ID" value="EIK82451.1"/>
    <property type="molecule type" value="Genomic_DNA"/>
</dbReference>
<evidence type="ECO:0000313" key="2">
    <source>
        <dbReference type="Proteomes" id="UP000032875"/>
    </source>
</evidence>
<dbReference type="Proteomes" id="UP000032875">
    <property type="component" value="Unassembled WGS sequence"/>
</dbReference>
<protein>
    <submittedName>
        <fullName evidence="1">Uncharacterized protein</fullName>
    </submittedName>
</protein>
<proteinExistence type="predicted"/>
<name>I4LZR1_GARVA</name>